<organism evidence="8 9">
    <name type="scientific">Thiohalorhabdus methylotrophus</name>
    <dbReference type="NCBI Taxonomy" id="3242694"/>
    <lineage>
        <taxon>Bacteria</taxon>
        <taxon>Pseudomonadati</taxon>
        <taxon>Pseudomonadota</taxon>
        <taxon>Gammaproteobacteria</taxon>
        <taxon>Thiohalorhabdales</taxon>
        <taxon>Thiohalorhabdaceae</taxon>
        <taxon>Thiohalorhabdus</taxon>
    </lineage>
</organism>
<dbReference type="PROSITE" id="PS51371">
    <property type="entry name" value="CBS"/>
    <property type="match status" value="2"/>
</dbReference>
<evidence type="ECO:0000256" key="3">
    <source>
        <dbReference type="ARBA" id="ARBA00023122"/>
    </source>
</evidence>
<evidence type="ECO:0000256" key="5">
    <source>
        <dbReference type="PROSITE-ProRule" id="PRU00703"/>
    </source>
</evidence>
<evidence type="ECO:0000256" key="2">
    <source>
        <dbReference type="ARBA" id="ARBA00022737"/>
    </source>
</evidence>
<dbReference type="RefSeq" id="WP_373654532.1">
    <property type="nucleotide sequence ID" value="NZ_JBGUAW010000002.1"/>
</dbReference>
<feature type="domain" description="SIS" evidence="7">
    <location>
        <begin position="33"/>
        <end position="176"/>
    </location>
</feature>
<comment type="similarity">
    <text evidence="1 4">Belongs to the SIS family. GutQ/KpsF subfamily.</text>
</comment>
<dbReference type="InterPro" id="IPR046348">
    <property type="entry name" value="SIS_dom_sf"/>
</dbReference>
<comment type="caution">
    <text evidence="8">The sequence shown here is derived from an EMBL/GenBank/DDBJ whole genome shotgun (WGS) entry which is preliminary data.</text>
</comment>
<keyword evidence="4" id="KW-0413">Isomerase</keyword>
<dbReference type="PIRSF" id="PIRSF004692">
    <property type="entry name" value="KdsD_KpsF"/>
    <property type="match status" value="1"/>
</dbReference>
<gene>
    <name evidence="8" type="ORF">ACERLL_02760</name>
</gene>
<evidence type="ECO:0000256" key="4">
    <source>
        <dbReference type="PIRNR" id="PIRNR004692"/>
    </source>
</evidence>
<keyword evidence="2" id="KW-0677">Repeat</keyword>
<dbReference type="NCBIfam" id="TIGR00393">
    <property type="entry name" value="kpsF"/>
    <property type="match status" value="1"/>
</dbReference>
<keyword evidence="9" id="KW-1185">Reference proteome</keyword>
<dbReference type="InterPro" id="IPR046342">
    <property type="entry name" value="CBS_dom_sf"/>
</dbReference>
<reference evidence="8 9" key="1">
    <citation type="submission" date="2024-08" db="EMBL/GenBank/DDBJ databases">
        <title>Whole-genome sequencing of halo(alkali)philic microorganisms from hypersaline lakes.</title>
        <authorList>
            <person name="Sorokin D.Y."/>
            <person name="Merkel A.Y."/>
            <person name="Messina E."/>
            <person name="Yakimov M."/>
        </authorList>
    </citation>
    <scope>NUCLEOTIDE SEQUENCE [LARGE SCALE GENOMIC DNA]</scope>
    <source>
        <strain evidence="8 9">Cl-TMA</strain>
    </source>
</reference>
<evidence type="ECO:0000313" key="9">
    <source>
        <dbReference type="Proteomes" id="UP001575181"/>
    </source>
</evidence>
<dbReference type="InterPro" id="IPR050986">
    <property type="entry name" value="GutQ/KpsF_isomerases"/>
</dbReference>
<comment type="catalytic activity">
    <reaction evidence="4">
        <text>D-arabinose 5-phosphate = D-ribulose 5-phosphate</text>
        <dbReference type="Rhea" id="RHEA:23104"/>
        <dbReference type="ChEBI" id="CHEBI:57693"/>
        <dbReference type="ChEBI" id="CHEBI:58121"/>
        <dbReference type="EC" id="5.3.1.13"/>
    </reaction>
</comment>
<dbReference type="Gene3D" id="3.40.50.10490">
    <property type="entry name" value="Glucose-6-phosphate isomerase like protein, domain 1"/>
    <property type="match status" value="1"/>
</dbReference>
<dbReference type="EC" id="5.3.1.13" evidence="4"/>
<dbReference type="CDD" id="cd05014">
    <property type="entry name" value="SIS_Kpsf"/>
    <property type="match status" value="1"/>
</dbReference>
<dbReference type="Pfam" id="PF01380">
    <property type="entry name" value="SIS"/>
    <property type="match status" value="1"/>
</dbReference>
<dbReference type="PANTHER" id="PTHR42745">
    <property type="match status" value="1"/>
</dbReference>
<dbReference type="Pfam" id="PF00571">
    <property type="entry name" value="CBS"/>
    <property type="match status" value="2"/>
</dbReference>
<accession>A0ABV4TQZ0</accession>
<sequence>MSRALENARRTLAIEADAIRATEENLDGAFERAVELILASHGRVVVTGMGKSGLIGRKIAATLASTGTPAFFMHPAEGSHGDLGMVTRQDVVVAISSSGETQEVVSLLPLLQRLKVPLVAMVGRADSTLGSRADSVLDISVETEACPMNLAPTASTTVTLALGDALAVALLEERGFTPEDFARFHPGGSLGKRLLLHIRDLMHTGDDVPRVGTGASMREALLEMTSKRLGMTAVEDGEGRLVGLITDGDLRRALDEEMDLLATTAGEAMTPSPFTIGPDELAARGLQFMEEKAINGLLVVDEGHRVVGALNMHDFLRAGVI</sequence>
<evidence type="ECO:0000313" key="8">
    <source>
        <dbReference type="EMBL" id="MFA9459745.1"/>
    </source>
</evidence>
<dbReference type="PROSITE" id="PS51464">
    <property type="entry name" value="SIS"/>
    <property type="match status" value="1"/>
</dbReference>
<dbReference type="InterPro" id="IPR000644">
    <property type="entry name" value="CBS_dom"/>
</dbReference>
<dbReference type="InterPro" id="IPR001347">
    <property type="entry name" value="SIS_dom"/>
</dbReference>
<dbReference type="Proteomes" id="UP001575181">
    <property type="component" value="Unassembled WGS sequence"/>
</dbReference>
<dbReference type="SMART" id="SM00116">
    <property type="entry name" value="CBS"/>
    <property type="match status" value="2"/>
</dbReference>
<feature type="domain" description="CBS" evidence="6">
    <location>
        <begin position="269"/>
        <end position="321"/>
    </location>
</feature>
<keyword evidence="3 5" id="KW-0129">CBS domain</keyword>
<dbReference type="InterPro" id="IPR035474">
    <property type="entry name" value="SIS_Kpsf"/>
</dbReference>
<protein>
    <recommendedName>
        <fullName evidence="4">Arabinose 5-phosphate isomerase</fullName>
        <shortName evidence="4">API</shortName>
        <ecNumber evidence="4">5.3.1.13</ecNumber>
    </recommendedName>
</protein>
<name>A0ABV4TQZ0_9GAMM</name>
<dbReference type="CDD" id="cd04604">
    <property type="entry name" value="CBS_pair_SIS_assoc"/>
    <property type="match status" value="1"/>
</dbReference>
<dbReference type="InterPro" id="IPR004800">
    <property type="entry name" value="KdsD/KpsF-type"/>
</dbReference>
<dbReference type="SUPFAM" id="SSF53697">
    <property type="entry name" value="SIS domain"/>
    <property type="match status" value="1"/>
</dbReference>
<dbReference type="EMBL" id="JBGUAW010000002">
    <property type="protein sequence ID" value="MFA9459745.1"/>
    <property type="molecule type" value="Genomic_DNA"/>
</dbReference>
<evidence type="ECO:0000259" key="7">
    <source>
        <dbReference type="PROSITE" id="PS51464"/>
    </source>
</evidence>
<proteinExistence type="inferred from homology"/>
<feature type="domain" description="CBS" evidence="6">
    <location>
        <begin position="202"/>
        <end position="260"/>
    </location>
</feature>
<dbReference type="PANTHER" id="PTHR42745:SF1">
    <property type="entry name" value="ARABINOSE 5-PHOSPHATE ISOMERASE KDSD"/>
    <property type="match status" value="1"/>
</dbReference>
<dbReference type="Gene3D" id="3.10.580.10">
    <property type="entry name" value="CBS-domain"/>
    <property type="match status" value="1"/>
</dbReference>
<evidence type="ECO:0000259" key="6">
    <source>
        <dbReference type="PROSITE" id="PS51371"/>
    </source>
</evidence>
<evidence type="ECO:0000256" key="1">
    <source>
        <dbReference type="ARBA" id="ARBA00008165"/>
    </source>
</evidence>